<comment type="subcellular location">
    <subcellularLocation>
        <location evidence="1">Nucleus</location>
    </subcellularLocation>
</comment>
<keyword evidence="7" id="KW-0862">Zinc</keyword>
<dbReference type="InterPro" id="IPR049730">
    <property type="entry name" value="SNF2/RAD54-like_C"/>
</dbReference>
<feature type="compositionally biased region" description="Polar residues" evidence="10">
    <location>
        <begin position="1797"/>
        <end position="1806"/>
    </location>
</feature>
<dbReference type="EMBL" id="CP063406">
    <property type="protein sequence ID" value="QSZ31554.1"/>
    <property type="molecule type" value="Genomic_DNA"/>
</dbReference>
<dbReference type="GO" id="GO:0140658">
    <property type="term" value="F:ATP-dependent chromatin remodeler activity"/>
    <property type="evidence" value="ECO:0007669"/>
    <property type="project" value="TreeGrafter"/>
</dbReference>
<dbReference type="InterPro" id="IPR027417">
    <property type="entry name" value="P-loop_NTPase"/>
</dbReference>
<dbReference type="CDD" id="cd18793">
    <property type="entry name" value="SF2_C_SNF"/>
    <property type="match status" value="1"/>
</dbReference>
<evidence type="ECO:0000313" key="14">
    <source>
        <dbReference type="Proteomes" id="UP000672032"/>
    </source>
</evidence>
<dbReference type="InterPro" id="IPR011011">
    <property type="entry name" value="Znf_FYVE_PHD"/>
</dbReference>
<evidence type="ECO:0000259" key="11">
    <source>
        <dbReference type="PROSITE" id="PS51192"/>
    </source>
</evidence>
<evidence type="ECO:0000259" key="12">
    <source>
        <dbReference type="PROSITE" id="PS51194"/>
    </source>
</evidence>
<dbReference type="CDD" id="cd15489">
    <property type="entry name" value="PHD_SF"/>
    <property type="match status" value="1"/>
</dbReference>
<dbReference type="PANTHER" id="PTHR45623:SF17">
    <property type="entry name" value="CHROMODOMAIN-HELICASE-DNA-BINDING PROTEIN 3-RELATED"/>
    <property type="match status" value="1"/>
</dbReference>
<dbReference type="InterPro" id="IPR013083">
    <property type="entry name" value="Znf_RING/FYVE/PHD"/>
</dbReference>
<feature type="region of interest" description="Disordered" evidence="10">
    <location>
        <begin position="1"/>
        <end position="70"/>
    </location>
</feature>
<dbReference type="GO" id="GO:0016887">
    <property type="term" value="F:ATP hydrolysis activity"/>
    <property type="evidence" value="ECO:0007669"/>
    <property type="project" value="TreeGrafter"/>
</dbReference>
<dbReference type="Gene3D" id="3.40.50.10810">
    <property type="entry name" value="Tandem AAA-ATPase domain"/>
    <property type="match status" value="1"/>
</dbReference>
<feature type="compositionally biased region" description="Pro residues" evidence="10">
    <location>
        <begin position="1832"/>
        <end position="1849"/>
    </location>
</feature>
<dbReference type="InterPro" id="IPR056616">
    <property type="entry name" value="Chromo_MIT1"/>
</dbReference>
<name>A0A8A3P5H6_9HELO</name>
<gene>
    <name evidence="13" type="ORF">DSL72_001121</name>
</gene>
<dbReference type="GO" id="GO:0042393">
    <property type="term" value="F:histone binding"/>
    <property type="evidence" value="ECO:0007669"/>
    <property type="project" value="TreeGrafter"/>
</dbReference>
<comment type="subunit">
    <text evidence="2">Component of the NuA4 histone acetyltransferase complex.</text>
</comment>
<dbReference type="GO" id="GO:0005634">
    <property type="term" value="C:nucleus"/>
    <property type="evidence" value="ECO:0007669"/>
    <property type="project" value="UniProtKB-SubCell"/>
</dbReference>
<dbReference type="SUPFAM" id="SSF57903">
    <property type="entry name" value="FYVE/PHD zinc finger"/>
    <property type="match status" value="1"/>
</dbReference>
<sequence length="1919" mass="215898">MAQPSHIAHSSGSEPDPDESPQTENVHTSSSNTDQRPRSASAHPSGESDQNQEPEQDGGSGLENSIVVMLPVPKNPKEYVPYQDDTVDSVLEELTGSDGEILYRVEFEDERQVNVTLKRLLHLSNGKTALKNFNGGESSESITRRAGKRVRCQPSNKDMVDFANVDLSSDDDKPMKIGKKRRLVTNLSTAEIEKARRRARVGSRQPPRFIVDDEEEDYDDGLESEVFPAGTRKSRRPGRSTRSAAPRKANTSLNYMEEDEDELAGNGQVESEGSEVAYAPKKARGNTIPAAPPSKVRPSRQSGRENKTGKNMADGDIDEEIYADEPLENGVAKVVSVREIYQPVSAKSAFGSVHDQDCDVCGGSGKFSNKGTSDLIYCQGCSSSIHKLCLGYRAGREHIVTKVGHENFVMQCRRCINLARKKDPLAPNLGTCSVCNGPGLSCAAFSTKKTAKQEEKLREENNGDDPITVVREDLVNNPANVLFRCRGCHRGFHYEHLPPLSKKSNTPKDAEDLHSQRFNEYTKDWQCKECAQPTTKLQTLVAWRPSDRKSYNEGDEYEDFREDQKEYLVKWDNKSYFKCSWMPGAWIWGTAAASMRKAFRRRDEGANRCPIWTEEEAIPEEYLRMEIIFDVEYEDSFRPESEEYDKAHIASVEEVLVKFRGLTYDESVWEEPPSPNDGDRWSDFVSAYNEYVMGKYFKQSPASAMEGRINAFRSLDFEKEVVLKKQPDSLIGGEMMQHQMEGLNWLLYNFHQKKNVILADEMGLGKTIQVISLIASLVKDTPKCSPFLIVTPNSTCPNWRREIKKWAPSLRVVAFYGARSARDMAMKYEMYPDGCSDLRAHVVVTSFEAPVDSSSNAFFKKVKWAGMIVDEGQRLKNDGNLLYVALTALEVPFQVLLTGTPLQNNKRELFNLLQFLDQSMNAAELDEKYAELTKENLPQLHNLIRPFFLRRTKLEVLKFLPPMAQTIIPITMSVLQKQLYKSILAKNPELINSIIGKTSKTLKPTERGNLNNILMQLRKCLCHPFLYSSAIEETALPPAALHRNLIDASSKFQLLEIMLPKLQARGHRVLIFSQFLKQLDLVEDFLNGLDLPFQRLDGSISTLEKQKRIDAFNAPNSKLFAFLLSTRAGGTGINLATADTVIIMDPDFNPHQDMQALARAHRIGQTKKVLVFQLVTKGSAEEQIVQIGRKKMALDHALIESMDVDDEAGVNLEEILRHGAEAVLLDDNSKDIHYDSASIDEFLDRSQVENPTNNEDNTGTQFSQARVWIKDKGGLSDDFESPDDNSAAPNALVWEAILKQRAEDSALEAAKNMKSFGRGQRARHVIEYHKSQPELNELDDPEDPPRKDIRRTRKSQSDDEFTSVGAKESEAEDSDINEPTDPRDLKGMNSKQRIYIQQSSNISEPEMFVEGGNKSHLGSHMLPLSSPKPPVEYFGWRHEYDNIDGVFPNPQGLQKWIDRGERLFQTCSQQIQELKRLDQNMPNAIGGLENLQKLVRSRLDEPHWWYDQKERKAIQYIRPLQSLPQTFASKRPFEDAQMQNNGEENVQNPSKKLKAADTQAVQSGASLIEDIEKHLKRVENKPLIKPLGDNGGNHPHPLSSFQTKLATRLKKTTKLADAFEVHFRVQKPRDLLRERSENGYRRGIAARQVDDTWIPIENHEPHIQDLDRRLQDIIERQRQEMMQVNQELLLYQHSRLHDAAQIPMPAPLPEGTPSAIMYDRLQLMNRYLPGEMVPTGSTGPSGPSGPSVPRPSVPSRPSIPLIPSVPMRPIVPTRPLKTSGNLGQHAGGPIRLDSDSEVSNGLSPSVRSIPAIEIPVKRKRGRPSGSKQSRPAPIPLYQPMPTASYPPAPISSSGIDARSCPECNVVYSKFVPECLCKASAVKIRYMIDNLNGIKDDPNQVAEARRFLNAALALKLAPRK</sequence>
<dbReference type="Proteomes" id="UP000672032">
    <property type="component" value="Chromosome 2"/>
</dbReference>
<dbReference type="InterPro" id="IPR001965">
    <property type="entry name" value="Znf_PHD"/>
</dbReference>
<dbReference type="SUPFAM" id="SSF52540">
    <property type="entry name" value="P-loop containing nucleoside triphosphate hydrolases"/>
    <property type="match status" value="2"/>
</dbReference>
<feature type="compositionally biased region" description="Low complexity" evidence="10">
    <location>
        <begin position="1755"/>
        <end position="1765"/>
    </location>
</feature>
<protein>
    <recommendedName>
        <fullName evidence="15">PHD-type domain-containing protein</fullName>
    </recommendedName>
</protein>
<dbReference type="InterPro" id="IPR041684">
    <property type="entry name" value="Znf-PHD-like"/>
</dbReference>
<dbReference type="InterPro" id="IPR014001">
    <property type="entry name" value="Helicase_ATP-bd"/>
</dbReference>
<evidence type="ECO:0000256" key="9">
    <source>
        <dbReference type="ARBA" id="ARBA00023242"/>
    </source>
</evidence>
<dbReference type="InterPro" id="IPR001650">
    <property type="entry name" value="Helicase_C-like"/>
</dbReference>
<dbReference type="PROSITE" id="PS51194">
    <property type="entry name" value="HELICASE_CTER"/>
    <property type="match status" value="1"/>
</dbReference>
<keyword evidence="9" id="KW-0539">Nucleus</keyword>
<dbReference type="SUPFAM" id="SSF54160">
    <property type="entry name" value="Chromo domain-like"/>
    <property type="match status" value="1"/>
</dbReference>
<evidence type="ECO:0000256" key="1">
    <source>
        <dbReference type="ARBA" id="ARBA00004123"/>
    </source>
</evidence>
<feature type="domain" description="Helicase ATP-binding" evidence="11">
    <location>
        <begin position="747"/>
        <end position="919"/>
    </location>
</feature>
<dbReference type="GO" id="GO:0008270">
    <property type="term" value="F:zinc ion binding"/>
    <property type="evidence" value="ECO:0007669"/>
    <property type="project" value="UniProtKB-KW"/>
</dbReference>
<keyword evidence="14" id="KW-1185">Reference proteome</keyword>
<dbReference type="SMART" id="SM00487">
    <property type="entry name" value="DEXDc"/>
    <property type="match status" value="1"/>
</dbReference>
<keyword evidence="8" id="KW-0067">ATP-binding</keyword>
<feature type="region of interest" description="Disordered" evidence="10">
    <location>
        <begin position="1730"/>
        <end position="1850"/>
    </location>
</feature>
<dbReference type="Pfam" id="PF23614">
    <property type="entry name" value="DUF7141"/>
    <property type="match status" value="1"/>
</dbReference>
<dbReference type="InterPro" id="IPR000330">
    <property type="entry name" value="SNF2_N"/>
</dbReference>
<evidence type="ECO:0000313" key="13">
    <source>
        <dbReference type="EMBL" id="QSZ31554.1"/>
    </source>
</evidence>
<dbReference type="GO" id="GO:0005524">
    <property type="term" value="F:ATP binding"/>
    <property type="evidence" value="ECO:0007669"/>
    <property type="project" value="UniProtKB-KW"/>
</dbReference>
<dbReference type="InterPro" id="IPR016197">
    <property type="entry name" value="Chromo-like_dom_sf"/>
</dbReference>
<dbReference type="SMART" id="SM00490">
    <property type="entry name" value="HELICc"/>
    <property type="match status" value="1"/>
</dbReference>
<dbReference type="Gene3D" id="3.30.40.10">
    <property type="entry name" value="Zinc/RING finger domain, C3HC4 (zinc finger)"/>
    <property type="match status" value="1"/>
</dbReference>
<dbReference type="GO" id="GO:0000785">
    <property type="term" value="C:chromatin"/>
    <property type="evidence" value="ECO:0007669"/>
    <property type="project" value="TreeGrafter"/>
</dbReference>
<dbReference type="OrthoDB" id="5857104at2759"/>
<evidence type="ECO:0000256" key="5">
    <source>
        <dbReference type="ARBA" id="ARBA00022771"/>
    </source>
</evidence>
<keyword evidence="3" id="KW-0479">Metal-binding</keyword>
<keyword evidence="4" id="KW-0547">Nucleotide-binding</keyword>
<dbReference type="GO" id="GO:0003682">
    <property type="term" value="F:chromatin binding"/>
    <property type="evidence" value="ECO:0007669"/>
    <property type="project" value="TreeGrafter"/>
</dbReference>
<dbReference type="GO" id="GO:0003677">
    <property type="term" value="F:DNA binding"/>
    <property type="evidence" value="ECO:0007669"/>
    <property type="project" value="TreeGrafter"/>
</dbReference>
<feature type="domain" description="Helicase C-terminal" evidence="12">
    <location>
        <begin position="1054"/>
        <end position="1216"/>
    </location>
</feature>
<dbReference type="Pfam" id="PF15446">
    <property type="entry name" value="zf-PHD-like"/>
    <property type="match status" value="1"/>
</dbReference>
<dbReference type="PROSITE" id="PS51192">
    <property type="entry name" value="HELICASE_ATP_BIND_1"/>
    <property type="match status" value="1"/>
</dbReference>
<evidence type="ECO:0000256" key="6">
    <source>
        <dbReference type="ARBA" id="ARBA00022801"/>
    </source>
</evidence>
<evidence type="ECO:0000256" key="2">
    <source>
        <dbReference type="ARBA" id="ARBA00011353"/>
    </source>
</evidence>
<dbReference type="InterPro" id="IPR038718">
    <property type="entry name" value="SNF2-like_sf"/>
</dbReference>
<dbReference type="PANTHER" id="PTHR45623">
    <property type="entry name" value="CHROMODOMAIN-HELICASE-DNA-BINDING PROTEIN 3-RELATED-RELATED"/>
    <property type="match status" value="1"/>
</dbReference>
<evidence type="ECO:0000256" key="3">
    <source>
        <dbReference type="ARBA" id="ARBA00022723"/>
    </source>
</evidence>
<dbReference type="CDD" id="cd17919">
    <property type="entry name" value="DEXHc_Snf"/>
    <property type="match status" value="1"/>
</dbReference>
<feature type="compositionally biased region" description="Acidic residues" evidence="10">
    <location>
        <begin position="212"/>
        <end position="223"/>
    </location>
</feature>
<feature type="compositionally biased region" description="Low complexity" evidence="10">
    <location>
        <begin position="1733"/>
        <end position="1745"/>
    </location>
</feature>
<evidence type="ECO:0000256" key="4">
    <source>
        <dbReference type="ARBA" id="ARBA00022741"/>
    </source>
</evidence>
<evidence type="ECO:0008006" key="15">
    <source>
        <dbReference type="Google" id="ProtNLM"/>
    </source>
</evidence>
<evidence type="ECO:0000256" key="10">
    <source>
        <dbReference type="SAM" id="MobiDB-lite"/>
    </source>
</evidence>
<evidence type="ECO:0000256" key="8">
    <source>
        <dbReference type="ARBA" id="ARBA00022840"/>
    </source>
</evidence>
<feature type="compositionally biased region" description="Polar residues" evidence="10">
    <location>
        <begin position="22"/>
        <end position="34"/>
    </location>
</feature>
<keyword evidence="6" id="KW-0378">Hydrolase</keyword>
<keyword evidence="5" id="KW-0863">Zinc-finger</keyword>
<dbReference type="Pfam" id="PF00271">
    <property type="entry name" value="Helicase_C"/>
    <property type="match status" value="1"/>
</dbReference>
<dbReference type="SMART" id="SM00249">
    <property type="entry name" value="PHD"/>
    <property type="match status" value="2"/>
</dbReference>
<feature type="region of interest" description="Disordered" evidence="10">
    <location>
        <begin position="1329"/>
        <end position="1389"/>
    </location>
</feature>
<organism evidence="13 14">
    <name type="scientific">Monilinia vaccinii-corymbosi</name>
    <dbReference type="NCBI Taxonomy" id="61207"/>
    <lineage>
        <taxon>Eukaryota</taxon>
        <taxon>Fungi</taxon>
        <taxon>Dikarya</taxon>
        <taxon>Ascomycota</taxon>
        <taxon>Pezizomycotina</taxon>
        <taxon>Leotiomycetes</taxon>
        <taxon>Helotiales</taxon>
        <taxon>Sclerotiniaceae</taxon>
        <taxon>Monilinia</taxon>
    </lineage>
</organism>
<dbReference type="Pfam" id="PF23615">
    <property type="entry name" value="Chromo_MIT1"/>
    <property type="match status" value="1"/>
</dbReference>
<dbReference type="Gene3D" id="2.40.50.40">
    <property type="match status" value="1"/>
</dbReference>
<accession>A0A8A3P5H6</accession>
<dbReference type="Gene3D" id="3.40.50.300">
    <property type="entry name" value="P-loop containing nucleotide triphosphate hydrolases"/>
    <property type="match status" value="1"/>
</dbReference>
<dbReference type="Pfam" id="PF00176">
    <property type="entry name" value="SNF2-rel_dom"/>
    <property type="match status" value="1"/>
</dbReference>
<proteinExistence type="predicted"/>
<dbReference type="InterPro" id="IPR055565">
    <property type="entry name" value="DUF7141"/>
</dbReference>
<evidence type="ECO:0000256" key="7">
    <source>
        <dbReference type="ARBA" id="ARBA00022833"/>
    </source>
</evidence>
<feature type="region of interest" description="Disordered" evidence="10">
    <location>
        <begin position="195"/>
        <end position="313"/>
    </location>
</feature>
<reference evidence="13" key="1">
    <citation type="submission" date="2020-10" db="EMBL/GenBank/DDBJ databases">
        <title>Genome Sequence of Monilinia vaccinii-corymbosi Sheds Light on Mummy Berry Disease Infection of Blueberry and Mating Type.</title>
        <authorList>
            <person name="Yow A.G."/>
            <person name="Zhang Y."/>
            <person name="Bansal K."/>
            <person name="Eacker S.M."/>
            <person name="Sullivan S."/>
            <person name="Liachko I."/>
            <person name="Cubeta M.A."/>
            <person name="Rollins J.A."/>
            <person name="Ashrafi H."/>
        </authorList>
    </citation>
    <scope>NUCLEOTIDE SEQUENCE</scope>
    <source>
        <strain evidence="13">RL-1</strain>
    </source>
</reference>